<dbReference type="SUPFAM" id="SSF103088">
    <property type="entry name" value="OmpA-like"/>
    <property type="match status" value="1"/>
</dbReference>
<evidence type="ECO:0000256" key="4">
    <source>
        <dbReference type="PROSITE-ProRule" id="PRU00473"/>
    </source>
</evidence>
<dbReference type="InterPro" id="IPR036737">
    <property type="entry name" value="OmpA-like_sf"/>
</dbReference>
<evidence type="ECO:0000313" key="7">
    <source>
        <dbReference type="Proteomes" id="UP001596978"/>
    </source>
</evidence>
<accession>A0ABW3CXQ4</accession>
<dbReference type="PROSITE" id="PS51257">
    <property type="entry name" value="PROKAR_LIPOPROTEIN"/>
    <property type="match status" value="1"/>
</dbReference>
<proteinExistence type="predicted"/>
<dbReference type="RefSeq" id="WP_386406005.1">
    <property type="nucleotide sequence ID" value="NZ_JBHTJH010000004.1"/>
</dbReference>
<sequence>MKQFFLGFLLFLAWSIFGIWFYSCKIKAICDRPEPIPEPKEIAVVPKVSFEDRLRLRSGDDFSLSDLRKVILVKDSTIVRLRDADSTLRLRIFNYLNNNQMKELSLTGYYRNDENPRFGLLRAENFKEKLISFGVNGDKLYSSSDTLSFSFNSSGLFSGGIGMNFQDIPEERLAKIEAGIANKILYAGFGSKTFKPDNTIQAYAKELRAYLNKYPEKMVTVTGHTDSVGEEINNHWFGMQRAKNVRDYLISQGIESARLKADSKGELSPIATNATKEGRSLNRRIEITIN</sequence>
<comment type="subcellular location">
    <subcellularLocation>
        <location evidence="1">Cell outer membrane</location>
    </subcellularLocation>
</comment>
<keyword evidence="2 4" id="KW-0472">Membrane</keyword>
<evidence type="ECO:0000259" key="5">
    <source>
        <dbReference type="PROSITE" id="PS51123"/>
    </source>
</evidence>
<evidence type="ECO:0000313" key="6">
    <source>
        <dbReference type="EMBL" id="MFD0861972.1"/>
    </source>
</evidence>
<name>A0ABW3CXQ4_9FLAO</name>
<reference evidence="7" key="1">
    <citation type="journal article" date="2019" name="Int. J. Syst. Evol. Microbiol.">
        <title>The Global Catalogue of Microorganisms (GCM) 10K type strain sequencing project: providing services to taxonomists for standard genome sequencing and annotation.</title>
        <authorList>
            <consortium name="The Broad Institute Genomics Platform"/>
            <consortium name="The Broad Institute Genome Sequencing Center for Infectious Disease"/>
            <person name="Wu L."/>
            <person name="Ma J."/>
        </authorList>
    </citation>
    <scope>NUCLEOTIDE SEQUENCE [LARGE SCALE GENOMIC DNA]</scope>
    <source>
        <strain evidence="7">CCUG 62952</strain>
    </source>
</reference>
<dbReference type="Pfam" id="PF00691">
    <property type="entry name" value="OmpA"/>
    <property type="match status" value="1"/>
</dbReference>
<dbReference type="Proteomes" id="UP001596978">
    <property type="component" value="Unassembled WGS sequence"/>
</dbReference>
<organism evidence="6 7">
    <name type="scientific">Sungkyunkwania multivorans</name>
    <dbReference type="NCBI Taxonomy" id="1173618"/>
    <lineage>
        <taxon>Bacteria</taxon>
        <taxon>Pseudomonadati</taxon>
        <taxon>Bacteroidota</taxon>
        <taxon>Flavobacteriia</taxon>
        <taxon>Flavobacteriales</taxon>
        <taxon>Flavobacteriaceae</taxon>
        <taxon>Sungkyunkwania</taxon>
    </lineage>
</organism>
<evidence type="ECO:0000256" key="1">
    <source>
        <dbReference type="ARBA" id="ARBA00004442"/>
    </source>
</evidence>
<dbReference type="CDD" id="cd07185">
    <property type="entry name" value="OmpA_C-like"/>
    <property type="match status" value="1"/>
</dbReference>
<dbReference type="InterPro" id="IPR050330">
    <property type="entry name" value="Bact_OuterMem_StrucFunc"/>
</dbReference>
<evidence type="ECO:0000256" key="3">
    <source>
        <dbReference type="ARBA" id="ARBA00023237"/>
    </source>
</evidence>
<dbReference type="PRINTS" id="PR01021">
    <property type="entry name" value="OMPADOMAIN"/>
</dbReference>
<dbReference type="InterPro" id="IPR006665">
    <property type="entry name" value="OmpA-like"/>
</dbReference>
<protein>
    <submittedName>
        <fullName evidence="6">OmpA family protein</fullName>
    </submittedName>
</protein>
<keyword evidence="7" id="KW-1185">Reference proteome</keyword>
<dbReference type="PANTHER" id="PTHR30329:SF21">
    <property type="entry name" value="LIPOPROTEIN YIAD-RELATED"/>
    <property type="match status" value="1"/>
</dbReference>
<keyword evidence="3" id="KW-0998">Cell outer membrane</keyword>
<dbReference type="Gene3D" id="3.30.1330.60">
    <property type="entry name" value="OmpA-like domain"/>
    <property type="match status" value="1"/>
</dbReference>
<gene>
    <name evidence="6" type="ORF">ACFQ1M_07120</name>
</gene>
<dbReference type="PROSITE" id="PS51123">
    <property type="entry name" value="OMPA_2"/>
    <property type="match status" value="1"/>
</dbReference>
<dbReference type="InterPro" id="IPR006664">
    <property type="entry name" value="OMP_bac"/>
</dbReference>
<evidence type="ECO:0000256" key="2">
    <source>
        <dbReference type="ARBA" id="ARBA00023136"/>
    </source>
</evidence>
<dbReference type="EMBL" id="JBHTJH010000004">
    <property type="protein sequence ID" value="MFD0861972.1"/>
    <property type="molecule type" value="Genomic_DNA"/>
</dbReference>
<dbReference type="PANTHER" id="PTHR30329">
    <property type="entry name" value="STATOR ELEMENT OF FLAGELLAR MOTOR COMPLEX"/>
    <property type="match status" value="1"/>
</dbReference>
<feature type="domain" description="OmpA-like" evidence="5">
    <location>
        <begin position="174"/>
        <end position="290"/>
    </location>
</feature>
<comment type="caution">
    <text evidence="6">The sequence shown here is derived from an EMBL/GenBank/DDBJ whole genome shotgun (WGS) entry which is preliminary data.</text>
</comment>